<proteinExistence type="predicted"/>
<feature type="domain" description="AB hydrolase-1" evidence="1">
    <location>
        <begin position="24"/>
        <end position="263"/>
    </location>
</feature>
<comment type="caution">
    <text evidence="2">The sequence shown here is derived from an EMBL/GenBank/DDBJ whole genome shotgun (WGS) entry which is preliminary data.</text>
</comment>
<gene>
    <name evidence="2" type="ORF">DS031_04395</name>
</gene>
<dbReference type="SUPFAM" id="SSF53474">
    <property type="entry name" value="alpha/beta-Hydrolases"/>
    <property type="match status" value="1"/>
</dbReference>
<sequence length="285" mass="31968">MKDLKMHVNGIDLHVVDYGGVGETIICIHGLTANSRCWDAFAHQMISDYHVLAFDLRGRGDSQKPNEGYHIYQHAEDVLAILNFYKVKKAIVVGHSLGAAVGACFAANYPNYLSQLILVDGGVDTDPRIIEKIRPSIERLGTVFPDYKTYIAEMKKNPFYSNWNDYCEQFFYTDIDHHPNGTVCSKVSSYAVFEEIKALSMISIDEFYNRIHVPTLIAAAPNCFLDGQTFMVNKEQGTVLAAKLPNSRFTEIHGSNHYSILFNKYPQLAAEVKSFLKKTAEKAAG</sequence>
<evidence type="ECO:0000259" key="1">
    <source>
        <dbReference type="Pfam" id="PF00561"/>
    </source>
</evidence>
<evidence type="ECO:0000313" key="3">
    <source>
        <dbReference type="Proteomes" id="UP000253314"/>
    </source>
</evidence>
<dbReference type="InterPro" id="IPR029058">
    <property type="entry name" value="AB_hydrolase_fold"/>
</dbReference>
<dbReference type="PANTHER" id="PTHR43798:SF33">
    <property type="entry name" value="HYDROLASE, PUTATIVE (AFU_ORTHOLOGUE AFUA_2G14860)-RELATED"/>
    <property type="match status" value="1"/>
</dbReference>
<keyword evidence="3" id="KW-1185">Reference proteome</keyword>
<dbReference type="EMBL" id="QOCW01000003">
    <property type="protein sequence ID" value="RBW70730.1"/>
    <property type="molecule type" value="Genomic_DNA"/>
</dbReference>
<evidence type="ECO:0000313" key="2">
    <source>
        <dbReference type="EMBL" id="RBW70730.1"/>
    </source>
</evidence>
<dbReference type="GO" id="GO:0016020">
    <property type="term" value="C:membrane"/>
    <property type="evidence" value="ECO:0007669"/>
    <property type="project" value="TreeGrafter"/>
</dbReference>
<dbReference type="Proteomes" id="UP000253314">
    <property type="component" value="Unassembled WGS sequence"/>
</dbReference>
<name>A0A366XWE6_9BACI</name>
<keyword evidence="2" id="KW-0378">Hydrolase</keyword>
<dbReference type="PANTHER" id="PTHR43798">
    <property type="entry name" value="MONOACYLGLYCEROL LIPASE"/>
    <property type="match status" value="1"/>
</dbReference>
<dbReference type="RefSeq" id="WP_113804725.1">
    <property type="nucleotide sequence ID" value="NZ_QOCW01000003.1"/>
</dbReference>
<dbReference type="InterPro" id="IPR050266">
    <property type="entry name" value="AB_hydrolase_sf"/>
</dbReference>
<dbReference type="AlphaFoldDB" id="A0A366XWE6"/>
<reference evidence="2 3" key="1">
    <citation type="submission" date="2018-07" db="EMBL/GenBank/DDBJ databases">
        <title>Lottiidibacillus patelloidae gen. nov., sp. nov., isolated from the intestinal tract of a marine limpet and the reclassification of B. taeanensis BH030017T, B. algicola KMM 3737T and B. hwajinpoensis SW-72T as genus Lottiidibacillus.</title>
        <authorList>
            <person name="Liu R."/>
            <person name="Huang Z."/>
        </authorList>
    </citation>
    <scope>NUCLEOTIDE SEQUENCE [LARGE SCALE GENOMIC DNA]</scope>
    <source>
        <strain evidence="2 3">BH030017</strain>
    </source>
</reference>
<dbReference type="InterPro" id="IPR000073">
    <property type="entry name" value="AB_hydrolase_1"/>
</dbReference>
<dbReference type="Gene3D" id="3.40.50.1820">
    <property type="entry name" value="alpha/beta hydrolase"/>
    <property type="match status" value="1"/>
</dbReference>
<organism evidence="2 3">
    <name type="scientific">Bacillus taeanensis</name>
    <dbReference type="NCBI Taxonomy" id="273032"/>
    <lineage>
        <taxon>Bacteria</taxon>
        <taxon>Bacillati</taxon>
        <taxon>Bacillota</taxon>
        <taxon>Bacilli</taxon>
        <taxon>Bacillales</taxon>
        <taxon>Bacillaceae</taxon>
        <taxon>Bacillus</taxon>
    </lineage>
</organism>
<accession>A0A366XWE6</accession>
<dbReference type="Pfam" id="PF00561">
    <property type="entry name" value="Abhydrolase_1"/>
    <property type="match status" value="1"/>
</dbReference>
<protein>
    <submittedName>
        <fullName evidence="2">Alpha/beta hydrolase</fullName>
    </submittedName>
</protein>
<dbReference type="GO" id="GO:0016787">
    <property type="term" value="F:hydrolase activity"/>
    <property type="evidence" value="ECO:0007669"/>
    <property type="project" value="UniProtKB-KW"/>
</dbReference>
<dbReference type="PRINTS" id="PR00111">
    <property type="entry name" value="ABHYDROLASE"/>
</dbReference>
<dbReference type="OrthoDB" id="9773293at2"/>